<dbReference type="Proteomes" id="UP000076563">
    <property type="component" value="Unassembled WGS sequence"/>
</dbReference>
<dbReference type="InterPro" id="IPR001613">
    <property type="entry name" value="Flavin_amine_oxidase"/>
</dbReference>
<keyword evidence="2" id="KW-0560">Oxidoreductase</keyword>
<proteinExistence type="predicted"/>
<dbReference type="GO" id="GO:0009063">
    <property type="term" value="P:amino acid catabolic process"/>
    <property type="evidence" value="ECO:0007669"/>
    <property type="project" value="TreeGrafter"/>
</dbReference>
<dbReference type="AlphaFoldDB" id="A0A163XDV2"/>
<dbReference type="Pfam" id="PF01593">
    <property type="entry name" value="Amino_oxidase"/>
    <property type="match status" value="1"/>
</dbReference>
<feature type="binding site" evidence="3">
    <location>
        <position position="86"/>
    </location>
    <ligand>
        <name>substrate</name>
    </ligand>
</feature>
<evidence type="ECO:0000256" key="1">
    <source>
        <dbReference type="ARBA" id="ARBA00001974"/>
    </source>
</evidence>
<dbReference type="PANTHER" id="PTHR10742:SF342">
    <property type="entry name" value="AMINE OXIDASE"/>
    <property type="match status" value="1"/>
</dbReference>
<feature type="binding site" evidence="3">
    <location>
        <begin position="58"/>
        <end position="59"/>
    </location>
    <ligand>
        <name>FAD</name>
        <dbReference type="ChEBI" id="CHEBI:57692"/>
    </ligand>
</feature>
<dbReference type="InterPro" id="IPR050281">
    <property type="entry name" value="Flavin_monoamine_oxidase"/>
</dbReference>
<evidence type="ECO:0000313" key="5">
    <source>
        <dbReference type="EMBL" id="KZE77738.1"/>
    </source>
</evidence>
<dbReference type="STRING" id="1007103.GCA_000213315_06636"/>
<evidence type="ECO:0000313" key="6">
    <source>
        <dbReference type="Proteomes" id="UP000076563"/>
    </source>
</evidence>
<dbReference type="SUPFAM" id="SSF51905">
    <property type="entry name" value="FAD/NAD(P)-binding domain"/>
    <property type="match status" value="1"/>
</dbReference>
<dbReference type="GO" id="GO:0001716">
    <property type="term" value="F:L-amino-acid oxidase activity"/>
    <property type="evidence" value="ECO:0007669"/>
    <property type="project" value="TreeGrafter"/>
</dbReference>
<dbReference type="SUPFAM" id="SSF54373">
    <property type="entry name" value="FAD-linked reductases, C-terminal domain"/>
    <property type="match status" value="1"/>
</dbReference>
<dbReference type="Gene3D" id="1.10.405.10">
    <property type="entry name" value="Guanine Nucleotide Dissociation Inhibitor, domain 1"/>
    <property type="match status" value="1"/>
</dbReference>
<dbReference type="PRINTS" id="PR00757">
    <property type="entry name" value="AMINEOXDASEF"/>
</dbReference>
<gene>
    <name evidence="5" type="ORF">AV654_20795</name>
</gene>
<dbReference type="eggNOG" id="COG1231">
    <property type="taxonomic scope" value="Bacteria"/>
</dbReference>
<evidence type="ECO:0000259" key="4">
    <source>
        <dbReference type="Pfam" id="PF01593"/>
    </source>
</evidence>
<comment type="caution">
    <text evidence="5">The sequence shown here is derived from an EMBL/GenBank/DDBJ whole genome shotgun (WGS) entry which is preliminary data.</text>
</comment>
<dbReference type="Gene3D" id="3.90.660.10">
    <property type="match status" value="1"/>
</dbReference>
<protein>
    <submittedName>
        <fullName evidence="5">Amine oxidase</fullName>
    </submittedName>
</protein>
<reference evidence="6" key="1">
    <citation type="submission" date="2016-01" db="EMBL/GenBank/DDBJ databases">
        <title>Draft genome of Chromobacterium sp. F49.</title>
        <authorList>
            <person name="Hong K.W."/>
        </authorList>
    </citation>
    <scope>NUCLEOTIDE SEQUENCE [LARGE SCALE GENOMIC DNA]</scope>
    <source>
        <strain evidence="6">M63</strain>
    </source>
</reference>
<dbReference type="PANTHER" id="PTHR10742">
    <property type="entry name" value="FLAVIN MONOAMINE OXIDASE"/>
    <property type="match status" value="1"/>
</dbReference>
<name>A0A163XDV2_9BACL</name>
<dbReference type="InterPro" id="IPR036188">
    <property type="entry name" value="FAD/NAD-bd_sf"/>
</dbReference>
<accession>A0A163XDV2</accession>
<feature type="domain" description="Amine oxidase" evidence="4">
    <location>
        <begin position="38"/>
        <end position="485"/>
    </location>
</feature>
<dbReference type="InterPro" id="IPR002937">
    <property type="entry name" value="Amino_oxidase"/>
</dbReference>
<keyword evidence="6" id="KW-1185">Reference proteome</keyword>
<organism evidence="5 6">
    <name type="scientific">Paenibacillus elgii</name>
    <dbReference type="NCBI Taxonomy" id="189691"/>
    <lineage>
        <taxon>Bacteria</taxon>
        <taxon>Bacillati</taxon>
        <taxon>Bacillota</taxon>
        <taxon>Bacilli</taxon>
        <taxon>Bacillales</taxon>
        <taxon>Paenibacillaceae</taxon>
        <taxon>Paenibacillus</taxon>
    </lineage>
</organism>
<evidence type="ECO:0000256" key="3">
    <source>
        <dbReference type="PIRSR" id="PIRSR601613-1"/>
    </source>
</evidence>
<sequence length="492" mass="55424">MSSTIPTSLSPNEMIEIIRHGLRKSRVPKNIVVVGAGLAGLVAASLLKDAGHNVKIIEADSRVGGRVYTLRAPFTNGLYLNAGAMRIPESHYLVMEYIRKFNLPLQPFINETPNDIIYVNGIKTKLSSYLHRPDVLQYPVAPQERGKTAQQLLEMAVQPIFDFINQDPAHHWPSTVKNLDRYSLYAFLKYGPHSFGVGLSEGAIEMIGVLLGMEGLMERSFLETLRFFMPLLRQRFYEIVGGNDLLPRAFLPKLHEDIMFQRRMTRLVQHSAGVTIEGVDEKSSDRYCISGDIAIVSIPFTVLKLVEVEPRHSFSHQKWKAIRELNYSSATKIGLEFKSRFWERSGQYGGRTITDLPIRFAYYPSHGIGKPGPAILLASYTMGNDVMPWDGQSNEERIRYALMNLKAIHGDVVYREFVRGFSYSWAQNPYSCGDWTMFSPGQQTALHPFIATPEGHVHFAGEHTSLTHGWIQGAIESGIRVAVQVSDLPRTQ</sequence>
<dbReference type="Gene3D" id="3.50.50.60">
    <property type="entry name" value="FAD/NAD(P)-binding domain"/>
    <property type="match status" value="1"/>
</dbReference>
<evidence type="ECO:0000256" key="2">
    <source>
        <dbReference type="ARBA" id="ARBA00023002"/>
    </source>
</evidence>
<feature type="binding site" evidence="3">
    <location>
        <begin position="83"/>
        <end position="86"/>
    </location>
    <ligand>
        <name>FAD</name>
        <dbReference type="ChEBI" id="CHEBI:57692"/>
    </ligand>
</feature>
<dbReference type="EMBL" id="LQRA01000059">
    <property type="protein sequence ID" value="KZE77738.1"/>
    <property type="molecule type" value="Genomic_DNA"/>
</dbReference>
<comment type="cofactor">
    <cofactor evidence="1">
        <name>FAD</name>
        <dbReference type="ChEBI" id="CHEBI:57692"/>
    </cofactor>
</comment>
<feature type="binding site" evidence="3">
    <location>
        <position position="462"/>
    </location>
    <ligand>
        <name>FAD</name>
        <dbReference type="ChEBI" id="CHEBI:57692"/>
    </ligand>
</feature>